<protein>
    <submittedName>
        <fullName evidence="5">DeoR family transcriptional regulator</fullName>
    </submittedName>
</protein>
<dbReference type="RefSeq" id="WP_170164237.1">
    <property type="nucleotide sequence ID" value="NZ_RJVG01000002.1"/>
</dbReference>
<dbReference type="AlphaFoldDB" id="A0A3N1XV07"/>
<sequence length="251" mass="28067">MLSYERQNQILDLLKEHQYVTVPFLCKRLYASSATIRRDLSNMSSKGLLTRIRGGATLMDGANHDAPLFVRTNTNCDKKKIIADLALEYIGDSKTFFMDSSSTITYLATRLDSYHNITVITNGIETSNVLNDHTSAKIFLIGGLIKNNSSTIGQIAIEAIQNFHSDKLFFSCCGISAKAGVTEAIEDNVAIKRQMCRNAKEKILLVDSTKFSQEFLCKSCSLSDIDVIITDEKPDDYFMDNLPDHVKIIYP</sequence>
<name>A0A3N1XV07_9FIRM</name>
<dbReference type="SMART" id="SM00420">
    <property type="entry name" value="HTH_DEOR"/>
    <property type="match status" value="1"/>
</dbReference>
<dbReference type="PROSITE" id="PS51000">
    <property type="entry name" value="HTH_DEOR_2"/>
    <property type="match status" value="1"/>
</dbReference>
<evidence type="ECO:0000256" key="1">
    <source>
        <dbReference type="ARBA" id="ARBA00023015"/>
    </source>
</evidence>
<dbReference type="EMBL" id="RJVG01000002">
    <property type="protein sequence ID" value="ROR30454.1"/>
    <property type="molecule type" value="Genomic_DNA"/>
</dbReference>
<dbReference type="Proteomes" id="UP000273083">
    <property type="component" value="Unassembled WGS sequence"/>
</dbReference>
<comment type="caution">
    <text evidence="5">The sequence shown here is derived from an EMBL/GenBank/DDBJ whole genome shotgun (WGS) entry which is preliminary data.</text>
</comment>
<dbReference type="InterPro" id="IPR036388">
    <property type="entry name" value="WH-like_DNA-bd_sf"/>
</dbReference>
<dbReference type="PANTHER" id="PTHR30363:SF44">
    <property type="entry name" value="AGA OPERON TRANSCRIPTIONAL REPRESSOR-RELATED"/>
    <property type="match status" value="1"/>
</dbReference>
<dbReference type="Gene3D" id="3.40.50.1360">
    <property type="match status" value="1"/>
</dbReference>
<accession>A0A3N1XV07</accession>
<evidence type="ECO:0000259" key="4">
    <source>
        <dbReference type="PROSITE" id="PS51000"/>
    </source>
</evidence>
<evidence type="ECO:0000256" key="3">
    <source>
        <dbReference type="ARBA" id="ARBA00023163"/>
    </source>
</evidence>
<dbReference type="SUPFAM" id="SSF46785">
    <property type="entry name" value="Winged helix' DNA-binding domain"/>
    <property type="match status" value="1"/>
</dbReference>
<keyword evidence="6" id="KW-1185">Reference proteome</keyword>
<dbReference type="Gene3D" id="1.10.10.10">
    <property type="entry name" value="Winged helix-like DNA-binding domain superfamily/Winged helix DNA-binding domain"/>
    <property type="match status" value="1"/>
</dbReference>
<dbReference type="InterPro" id="IPR050313">
    <property type="entry name" value="Carb_Metab_HTH_regulators"/>
</dbReference>
<feature type="domain" description="HTH deoR-type" evidence="4">
    <location>
        <begin position="3"/>
        <end position="58"/>
    </location>
</feature>
<dbReference type="InterPro" id="IPR018356">
    <property type="entry name" value="Tscrpt_reg_HTH_DeoR_CS"/>
</dbReference>
<evidence type="ECO:0000313" key="6">
    <source>
        <dbReference type="Proteomes" id="UP000273083"/>
    </source>
</evidence>
<keyword evidence="2" id="KW-0238">DNA-binding</keyword>
<organism evidence="5 6">
    <name type="scientific">Mobilisporobacter senegalensis</name>
    <dbReference type="NCBI Taxonomy" id="1329262"/>
    <lineage>
        <taxon>Bacteria</taxon>
        <taxon>Bacillati</taxon>
        <taxon>Bacillota</taxon>
        <taxon>Clostridia</taxon>
        <taxon>Lachnospirales</taxon>
        <taxon>Lachnospiraceae</taxon>
        <taxon>Mobilisporobacter</taxon>
    </lineage>
</organism>
<dbReference type="PRINTS" id="PR00037">
    <property type="entry name" value="HTHLACR"/>
</dbReference>
<dbReference type="InterPro" id="IPR001034">
    <property type="entry name" value="DeoR_HTH"/>
</dbReference>
<reference evidence="5 6" key="1">
    <citation type="submission" date="2018-11" db="EMBL/GenBank/DDBJ databases">
        <title>Genomic Encyclopedia of Type Strains, Phase IV (KMG-IV): sequencing the most valuable type-strain genomes for metagenomic binning, comparative biology and taxonomic classification.</title>
        <authorList>
            <person name="Goeker M."/>
        </authorList>
    </citation>
    <scope>NUCLEOTIDE SEQUENCE [LARGE SCALE GENOMIC DNA]</scope>
    <source>
        <strain evidence="5 6">DSM 26537</strain>
    </source>
</reference>
<dbReference type="SMART" id="SM01134">
    <property type="entry name" value="DeoRC"/>
    <property type="match status" value="1"/>
</dbReference>
<dbReference type="InterPro" id="IPR036390">
    <property type="entry name" value="WH_DNA-bd_sf"/>
</dbReference>
<dbReference type="GO" id="GO:0003700">
    <property type="term" value="F:DNA-binding transcription factor activity"/>
    <property type="evidence" value="ECO:0007669"/>
    <property type="project" value="InterPro"/>
</dbReference>
<evidence type="ECO:0000256" key="2">
    <source>
        <dbReference type="ARBA" id="ARBA00023125"/>
    </source>
</evidence>
<dbReference type="PANTHER" id="PTHR30363">
    <property type="entry name" value="HTH-TYPE TRANSCRIPTIONAL REGULATOR SRLR-RELATED"/>
    <property type="match status" value="1"/>
</dbReference>
<keyword evidence="3" id="KW-0804">Transcription</keyword>
<dbReference type="InterPro" id="IPR014036">
    <property type="entry name" value="DeoR-like_C"/>
</dbReference>
<dbReference type="GO" id="GO:0003677">
    <property type="term" value="F:DNA binding"/>
    <property type="evidence" value="ECO:0007669"/>
    <property type="project" value="UniProtKB-KW"/>
</dbReference>
<evidence type="ECO:0000313" key="5">
    <source>
        <dbReference type="EMBL" id="ROR30454.1"/>
    </source>
</evidence>
<keyword evidence="1" id="KW-0805">Transcription regulation</keyword>
<proteinExistence type="predicted"/>
<dbReference type="Pfam" id="PF08220">
    <property type="entry name" value="HTH_DeoR"/>
    <property type="match status" value="1"/>
</dbReference>
<gene>
    <name evidence="5" type="ORF">EDD66_102105</name>
</gene>
<dbReference type="PROSITE" id="PS00894">
    <property type="entry name" value="HTH_DEOR_1"/>
    <property type="match status" value="1"/>
</dbReference>
<dbReference type="InterPro" id="IPR037171">
    <property type="entry name" value="NagB/RpiA_transferase-like"/>
</dbReference>
<dbReference type="SUPFAM" id="SSF100950">
    <property type="entry name" value="NagB/RpiA/CoA transferase-like"/>
    <property type="match status" value="1"/>
</dbReference>
<dbReference type="Pfam" id="PF00455">
    <property type="entry name" value="DeoRC"/>
    <property type="match status" value="1"/>
</dbReference>